<evidence type="ECO:0000259" key="1">
    <source>
        <dbReference type="Pfam" id="PF13276"/>
    </source>
</evidence>
<dbReference type="Pfam" id="PF13276">
    <property type="entry name" value="HTH_21"/>
    <property type="match status" value="1"/>
</dbReference>
<reference evidence="2 3" key="1">
    <citation type="submission" date="2018-11" db="EMBL/GenBank/DDBJ databases">
        <title>Gemmobacter sp. nov., YIM 102744-1 draft genome.</title>
        <authorList>
            <person name="Li G."/>
            <person name="Jiang Y."/>
        </authorList>
    </citation>
    <scope>NUCLEOTIDE SEQUENCE [LARGE SCALE GENOMIC DNA]</scope>
    <source>
        <strain evidence="2 3">YIM 102744-1</strain>
    </source>
</reference>
<evidence type="ECO:0000313" key="3">
    <source>
        <dbReference type="Proteomes" id="UP000282125"/>
    </source>
</evidence>
<dbReference type="AlphaFoldDB" id="A0A3P3D1Y8"/>
<name>A0A3P3D1Y8_9RHOB</name>
<comment type="caution">
    <text evidence="2">The sequence shown here is derived from an EMBL/GenBank/DDBJ whole genome shotgun (WGS) entry which is preliminary data.</text>
</comment>
<dbReference type="EMBL" id="RRAZ01000071">
    <property type="protein sequence ID" value="RRH68071.1"/>
    <property type="molecule type" value="Genomic_DNA"/>
</dbReference>
<evidence type="ECO:0000313" key="2">
    <source>
        <dbReference type="EMBL" id="RRH68071.1"/>
    </source>
</evidence>
<proteinExistence type="predicted"/>
<sequence>MCRLLPIAPSTYYDHLAKRSDPTRLSARVRRDEALRPEIRRVFEENYQVYGVRKVWRQLRRERFDVARLAPSVG</sequence>
<dbReference type="InterPro" id="IPR025948">
    <property type="entry name" value="HTH-like_dom"/>
</dbReference>
<organism evidence="2 3">
    <name type="scientific">Falsigemmobacter faecalis</name>
    <dbReference type="NCBI Taxonomy" id="2488730"/>
    <lineage>
        <taxon>Bacteria</taxon>
        <taxon>Pseudomonadati</taxon>
        <taxon>Pseudomonadota</taxon>
        <taxon>Alphaproteobacteria</taxon>
        <taxon>Rhodobacterales</taxon>
        <taxon>Paracoccaceae</taxon>
        <taxon>Falsigemmobacter</taxon>
    </lineage>
</organism>
<keyword evidence="3" id="KW-1185">Reference proteome</keyword>
<dbReference type="Proteomes" id="UP000282125">
    <property type="component" value="Unassembled WGS sequence"/>
</dbReference>
<accession>A0A3P3D1Y8</accession>
<protein>
    <recommendedName>
        <fullName evidence="1">HTH-like domain-containing protein</fullName>
    </recommendedName>
</protein>
<gene>
    <name evidence="2" type="ORF">EG244_19865</name>
</gene>
<feature type="domain" description="HTH-like" evidence="1">
    <location>
        <begin position="31"/>
        <end position="68"/>
    </location>
</feature>